<name>A0A517RHW7_9PLAN</name>
<evidence type="ECO:0000256" key="1">
    <source>
        <dbReference type="SAM" id="MobiDB-lite"/>
    </source>
</evidence>
<sequence>MRTPANQTSASEDKSTETNIFKGFEHLTANYIYCPNQFFEVCLRHQSRSCVRLVAYILRQTLGYLDRHGDPVKQDIRVSYKDISHYAGVSTRSIPKALAEAESGKFICCVTPGIAKAPGQRGQAAEYRLQWGSDGDKYTNAPQRFTGFYTGEGYRSPIPNGYFDVVVPRETLAMAKVVGTVLRHTVGYANQFGTGRRSHAPLPYSYIHQFANLNDPKTLSDTLKKAQQKGYIKRVTAGCFDTNAGKQSRAASYAVIWQPEAAKVDKTAKTLAACAEDGKIPSEKTAESLSEKDGNNPSDRKTGFKDSSKQQAEFVVAPEFQESFQLLMQVDFNGERFSQETALQLAQSRGLSEIQQQIAWLPKRKADRNPLGMLRIAIEQNWSAPTEVQERERNRANAHKEKKRELAKATRMDEIDRAKQERRFNRQQAMPWWNGLSREKQAAIKQEAYERLDSDFHRKRFRTNDKFCLEKCLDELCLQEGIVPAMTSVSN</sequence>
<accession>A0A517RHW7</accession>
<proteinExistence type="predicted"/>
<dbReference type="AlphaFoldDB" id="A0A517RHW7"/>
<evidence type="ECO:0000313" key="3">
    <source>
        <dbReference type="Proteomes" id="UP000317171"/>
    </source>
</evidence>
<feature type="region of interest" description="Disordered" evidence="1">
    <location>
        <begin position="282"/>
        <end position="307"/>
    </location>
</feature>
<dbReference type="KEGG" id="gaz:Pan241w_35640"/>
<dbReference type="EMBL" id="CP036269">
    <property type="protein sequence ID" value="QDT43463.1"/>
    <property type="molecule type" value="Genomic_DNA"/>
</dbReference>
<organism evidence="2 3">
    <name type="scientific">Gimesia alba</name>
    <dbReference type="NCBI Taxonomy" id="2527973"/>
    <lineage>
        <taxon>Bacteria</taxon>
        <taxon>Pseudomonadati</taxon>
        <taxon>Planctomycetota</taxon>
        <taxon>Planctomycetia</taxon>
        <taxon>Planctomycetales</taxon>
        <taxon>Planctomycetaceae</taxon>
        <taxon>Gimesia</taxon>
    </lineage>
</organism>
<keyword evidence="3" id="KW-1185">Reference proteome</keyword>
<dbReference type="Proteomes" id="UP000317171">
    <property type="component" value="Chromosome"/>
</dbReference>
<reference evidence="2 3" key="1">
    <citation type="submission" date="2019-02" db="EMBL/GenBank/DDBJ databases">
        <title>Deep-cultivation of Planctomycetes and their phenomic and genomic characterization uncovers novel biology.</title>
        <authorList>
            <person name="Wiegand S."/>
            <person name="Jogler M."/>
            <person name="Boedeker C."/>
            <person name="Pinto D."/>
            <person name="Vollmers J."/>
            <person name="Rivas-Marin E."/>
            <person name="Kohn T."/>
            <person name="Peeters S.H."/>
            <person name="Heuer A."/>
            <person name="Rast P."/>
            <person name="Oberbeckmann S."/>
            <person name="Bunk B."/>
            <person name="Jeske O."/>
            <person name="Meyerdierks A."/>
            <person name="Storesund J.E."/>
            <person name="Kallscheuer N."/>
            <person name="Luecker S."/>
            <person name="Lage O.M."/>
            <person name="Pohl T."/>
            <person name="Merkel B.J."/>
            <person name="Hornburger P."/>
            <person name="Mueller R.-W."/>
            <person name="Bruemmer F."/>
            <person name="Labrenz M."/>
            <person name="Spormann A.M."/>
            <person name="Op den Camp H."/>
            <person name="Overmann J."/>
            <person name="Amann R."/>
            <person name="Jetten M.S.M."/>
            <person name="Mascher T."/>
            <person name="Medema M.H."/>
            <person name="Devos D.P."/>
            <person name="Kaster A.-K."/>
            <person name="Ovreas L."/>
            <person name="Rohde M."/>
            <person name="Galperin M.Y."/>
            <person name="Jogler C."/>
        </authorList>
    </citation>
    <scope>NUCLEOTIDE SEQUENCE [LARGE SCALE GENOMIC DNA]</scope>
    <source>
        <strain evidence="2 3">Pan241w</strain>
    </source>
</reference>
<protein>
    <submittedName>
        <fullName evidence="2">Uncharacterized protein</fullName>
    </submittedName>
</protein>
<gene>
    <name evidence="2" type="ORF">Pan241w_35640</name>
</gene>
<evidence type="ECO:0000313" key="2">
    <source>
        <dbReference type="EMBL" id="QDT43463.1"/>
    </source>
</evidence>